<dbReference type="Proteomes" id="UP000249769">
    <property type="component" value="Unassembled WGS sequence"/>
</dbReference>
<dbReference type="AlphaFoldDB" id="A0A2W5FCG7"/>
<dbReference type="EMBL" id="QFOL01000010">
    <property type="protein sequence ID" value="PZP53761.1"/>
    <property type="molecule type" value="Genomic_DNA"/>
</dbReference>
<gene>
    <name evidence="1" type="ORF">DI595_02355</name>
</gene>
<comment type="caution">
    <text evidence="1">The sequence shown here is derived from an EMBL/GenBank/DDBJ whole genome shotgun (WGS) entry which is preliminary data.</text>
</comment>
<evidence type="ECO:0000313" key="2">
    <source>
        <dbReference type="Proteomes" id="UP000249769"/>
    </source>
</evidence>
<organism evidence="1 2">
    <name type="scientific">Agrobacterium fabrum</name>
    <dbReference type="NCBI Taxonomy" id="1176649"/>
    <lineage>
        <taxon>Bacteria</taxon>
        <taxon>Pseudomonadati</taxon>
        <taxon>Pseudomonadota</taxon>
        <taxon>Alphaproteobacteria</taxon>
        <taxon>Hyphomicrobiales</taxon>
        <taxon>Rhizobiaceae</taxon>
        <taxon>Rhizobium/Agrobacterium group</taxon>
        <taxon>Agrobacterium</taxon>
        <taxon>Agrobacterium tumefaciens complex</taxon>
    </lineage>
</organism>
<proteinExistence type="predicted"/>
<reference evidence="1 2" key="1">
    <citation type="submission" date="2017-08" db="EMBL/GenBank/DDBJ databases">
        <title>Infants hospitalized years apart are colonized by the same room-sourced microbial strains.</title>
        <authorList>
            <person name="Brooks B."/>
            <person name="Olm M.R."/>
            <person name="Firek B.A."/>
            <person name="Baker R."/>
            <person name="Thomas B.C."/>
            <person name="Morowitz M.J."/>
            <person name="Banfield J.F."/>
        </authorList>
    </citation>
    <scope>NUCLEOTIDE SEQUENCE [LARGE SCALE GENOMIC DNA]</scope>
    <source>
        <strain evidence="1">S2_009_000_R2_73</strain>
    </source>
</reference>
<accession>A0A2W5FCG7</accession>
<evidence type="ECO:0000313" key="1">
    <source>
        <dbReference type="EMBL" id="PZP53761.1"/>
    </source>
</evidence>
<sequence length="1106" mass="117991">MPFDETRAADLASYEADYSMRQQVGAPVDAGGPGILPTAGAAFRQGNLIGSILSSDSLYEKATGGFYDIDPSFQPFAADNIAGYEDHADRFTNVFNKQAMSAVKADIDQETADRKTLAQSGWTGMGLSVVAGVTDPTILLPGGALVRSGKAGYSAGRSALNTALAAGGAAVAQEIGLQSSQQLRTETDTLTNIGGSVILGGALGGSVAALMSKLEHSFASRALDAAKAPDFDKATDALHAELIRQASPQSAGAAGVVPETLDDLSIAGRAASKAAKATAQLNPLLRTLHSPSVAVRQIGSQMMENSVYLKKNMAGEGDIAAETSMHEFTRGGVAQAVETQRNAYATARKAGLALTETDFYKAVGRAMRRGDKSDIPGVSEAATAWRNSVVEPLKKRAIETGLLPADVEVTTAESYFTRMWNRPVIEANEREFKDILRNYFDGQVSAAMKREAANAEKAISSLESVRADLNTSIANRQAGIAKLAQGVAQYIPDDMLQSVEAGFQQIAGGIARDIDAVDLGKVAKVERQISDYGSRGQFEFLDDADRADYVSGIVDDLYDMLTGRAQDGFLPPNFTVAARGPLKERTFNIPDALVEKFLEDNIDLVGRRYARVMAADTELAERFGSPDMKEAFERVRLEYAELRAQAGNDPKAVKRLNQRERADIRDLQAVRDMLRGNYRADIQHTGWARILAGAGAFNYMRSMGGVLIGSLTDAVRPAMVHGLTSYLKDGIGPMVRGVKAAGLSKKEAQLAGAISEKILASRMASMAELTDPYAQGSPFERFLENMTTGFTRMTGLLHWDDFQKTLSSRMVQNRILANAETAARNGFSSLPAKERAYMGYLGIGGQKAEDIGRLYASHGEASEGVRVANTEAWGDEPISAAARRAYRAAINKDVDSIIVTKGVADVPLFASTPVGRAILQFKSFSIASNQRVLIRGLQEDKSRLVGGVVGMATIGAFVYALKQIEAGRELSDNPGTWAMEGLDRSGIFAIGFEANNALEKLGVPGLYAGASALFPNSSQKEPASRYATRSVVGGLLGPTYELSSDAISLAGLGIANAKGAVTGDAPGMAESDVSTVRRLTPFASLPYWRWLIDGMLVPELKQAVRP</sequence>
<protein>
    <submittedName>
        <fullName evidence="1">Uncharacterized protein</fullName>
    </submittedName>
</protein>
<name>A0A2W5FCG7_9HYPH</name>